<dbReference type="InParanoid" id="K3WYK9"/>
<evidence type="ECO:0000313" key="3">
    <source>
        <dbReference type="EnsemblProtists" id="PYU1_T010058"/>
    </source>
</evidence>
<dbReference type="eggNOG" id="ENOG502SNH3">
    <property type="taxonomic scope" value="Eukaryota"/>
</dbReference>
<reference evidence="3" key="3">
    <citation type="submission" date="2015-02" db="UniProtKB">
        <authorList>
            <consortium name="EnsemblProtists"/>
        </authorList>
    </citation>
    <scope>IDENTIFICATION</scope>
    <source>
        <strain evidence="3">DAOM BR144</strain>
    </source>
</reference>
<accession>K3WYK9</accession>
<reference evidence="4" key="1">
    <citation type="journal article" date="2010" name="Genome Biol.">
        <title>Genome sequence of the necrotrophic plant pathogen Pythium ultimum reveals original pathogenicity mechanisms and effector repertoire.</title>
        <authorList>
            <person name="Levesque C.A."/>
            <person name="Brouwer H."/>
            <person name="Cano L."/>
            <person name="Hamilton J.P."/>
            <person name="Holt C."/>
            <person name="Huitema E."/>
            <person name="Raffaele S."/>
            <person name="Robideau G.P."/>
            <person name="Thines M."/>
            <person name="Win J."/>
            <person name="Zerillo M.M."/>
            <person name="Beakes G.W."/>
            <person name="Boore J.L."/>
            <person name="Busam D."/>
            <person name="Dumas B."/>
            <person name="Ferriera S."/>
            <person name="Fuerstenberg S.I."/>
            <person name="Gachon C.M."/>
            <person name="Gaulin E."/>
            <person name="Govers F."/>
            <person name="Grenville-Briggs L."/>
            <person name="Horner N."/>
            <person name="Hostetler J."/>
            <person name="Jiang R.H."/>
            <person name="Johnson J."/>
            <person name="Krajaejun T."/>
            <person name="Lin H."/>
            <person name="Meijer H.J."/>
            <person name="Moore B."/>
            <person name="Morris P."/>
            <person name="Phuntmart V."/>
            <person name="Puiu D."/>
            <person name="Shetty J."/>
            <person name="Stajich J.E."/>
            <person name="Tripathy S."/>
            <person name="Wawra S."/>
            <person name="van West P."/>
            <person name="Whitty B.R."/>
            <person name="Coutinho P.M."/>
            <person name="Henrissat B."/>
            <person name="Martin F."/>
            <person name="Thomas P.D."/>
            <person name="Tyler B.M."/>
            <person name="De Vries R.P."/>
            <person name="Kamoun S."/>
            <person name="Yandell M."/>
            <person name="Tisserat N."/>
            <person name="Buell C.R."/>
        </authorList>
    </citation>
    <scope>NUCLEOTIDE SEQUENCE</scope>
    <source>
        <strain evidence="4">DAOM:BR144</strain>
    </source>
</reference>
<proteinExistence type="predicted"/>
<name>K3WYK9_GLOUD</name>
<protein>
    <recommendedName>
        <fullName evidence="5">BAR domain-containing protein</fullName>
    </recommendedName>
</protein>
<dbReference type="STRING" id="431595.K3WYK9"/>
<dbReference type="VEuPathDB" id="FungiDB:PYU1_G010038"/>
<keyword evidence="4" id="KW-1185">Reference proteome</keyword>
<organism evidence="3 4">
    <name type="scientific">Globisporangium ultimum (strain ATCC 200006 / CBS 805.95 / DAOM BR144)</name>
    <name type="common">Pythium ultimum</name>
    <dbReference type="NCBI Taxonomy" id="431595"/>
    <lineage>
        <taxon>Eukaryota</taxon>
        <taxon>Sar</taxon>
        <taxon>Stramenopiles</taxon>
        <taxon>Oomycota</taxon>
        <taxon>Peronosporomycetes</taxon>
        <taxon>Pythiales</taxon>
        <taxon>Pythiaceae</taxon>
        <taxon>Globisporangium</taxon>
    </lineage>
</organism>
<keyword evidence="2" id="KW-0732">Signal</keyword>
<sequence>MTLALVLLAAIYGAFLNGPFCGGIASKFPIAPRHAAANLDRNEEEERKRERTKRVNIEKVLKQYEVEAAFDETQRDTDALFNEIGMLLDEAVSLLHDFDEDEDESPIVGTFAFSNEGGVFEELDTMDGAGLKEFFELALEEVVQSYDTMLDDMSPVVAQGLRSSARHLKEVRDYQNFAFQRLDASLRSSIRKKFMHHRLVEVQQTFEKLVVARNANERQLAFEASIFLFRLADESAEAKANASKTDAHTAATGGEENVSNK</sequence>
<dbReference type="EMBL" id="GL376623">
    <property type="status" value="NOT_ANNOTATED_CDS"/>
    <property type="molecule type" value="Genomic_DNA"/>
</dbReference>
<evidence type="ECO:0008006" key="5">
    <source>
        <dbReference type="Google" id="ProtNLM"/>
    </source>
</evidence>
<dbReference type="EnsemblProtists" id="PYU1_T010058">
    <property type="protein sequence ID" value="PYU1_T010058"/>
    <property type="gene ID" value="PYU1_G010038"/>
</dbReference>
<evidence type="ECO:0000256" key="1">
    <source>
        <dbReference type="SAM" id="MobiDB-lite"/>
    </source>
</evidence>
<feature type="signal peptide" evidence="2">
    <location>
        <begin position="1"/>
        <end position="16"/>
    </location>
</feature>
<dbReference type="AlphaFoldDB" id="K3WYK9"/>
<evidence type="ECO:0000313" key="4">
    <source>
        <dbReference type="Proteomes" id="UP000019132"/>
    </source>
</evidence>
<feature type="region of interest" description="Disordered" evidence="1">
    <location>
        <begin position="239"/>
        <end position="261"/>
    </location>
</feature>
<reference evidence="4" key="2">
    <citation type="submission" date="2010-04" db="EMBL/GenBank/DDBJ databases">
        <authorList>
            <person name="Buell R."/>
            <person name="Hamilton J."/>
            <person name="Hostetler J."/>
        </authorList>
    </citation>
    <scope>NUCLEOTIDE SEQUENCE [LARGE SCALE GENOMIC DNA]</scope>
    <source>
        <strain evidence="4">DAOM:BR144</strain>
    </source>
</reference>
<dbReference type="HOGENOM" id="CLU_1017300_0_0_1"/>
<dbReference type="Proteomes" id="UP000019132">
    <property type="component" value="Unassembled WGS sequence"/>
</dbReference>
<feature type="chain" id="PRO_5003868232" description="BAR domain-containing protein" evidence="2">
    <location>
        <begin position="17"/>
        <end position="261"/>
    </location>
</feature>
<evidence type="ECO:0000256" key="2">
    <source>
        <dbReference type="SAM" id="SignalP"/>
    </source>
</evidence>
<dbReference type="OMA" id="FEMQATT"/>